<dbReference type="InterPro" id="IPR036388">
    <property type="entry name" value="WH-like_DNA-bd_sf"/>
</dbReference>
<dbReference type="Pfam" id="PF01614">
    <property type="entry name" value="IclR_C"/>
    <property type="match status" value="1"/>
</dbReference>
<dbReference type="GO" id="GO:0003700">
    <property type="term" value="F:DNA-binding transcription factor activity"/>
    <property type="evidence" value="ECO:0007669"/>
    <property type="project" value="TreeGrafter"/>
</dbReference>
<evidence type="ECO:0000256" key="1">
    <source>
        <dbReference type="ARBA" id="ARBA00023015"/>
    </source>
</evidence>
<keyword evidence="3" id="KW-0804">Transcription</keyword>
<reference evidence="6 7" key="1">
    <citation type="submission" date="2020-08" db="EMBL/GenBank/DDBJ databases">
        <title>Genomic Encyclopedia of Type Strains, Phase IV (KMG-IV): sequencing the most valuable type-strain genomes for metagenomic binning, comparative biology and taxonomic classification.</title>
        <authorList>
            <person name="Goeker M."/>
        </authorList>
    </citation>
    <scope>NUCLEOTIDE SEQUENCE [LARGE SCALE GENOMIC DNA]</scope>
    <source>
        <strain evidence="6 7">DSM 29514</strain>
    </source>
</reference>
<dbReference type="Proteomes" id="UP000519897">
    <property type="component" value="Unassembled WGS sequence"/>
</dbReference>
<name>A0A7W6LES7_9HYPH</name>
<dbReference type="InterPro" id="IPR005471">
    <property type="entry name" value="Tscrpt_reg_IclR_N"/>
</dbReference>
<dbReference type="GO" id="GO:0003677">
    <property type="term" value="F:DNA binding"/>
    <property type="evidence" value="ECO:0007669"/>
    <property type="project" value="UniProtKB-KW"/>
</dbReference>
<dbReference type="InterPro" id="IPR029016">
    <property type="entry name" value="GAF-like_dom_sf"/>
</dbReference>
<organism evidence="6 7">
    <name type="scientific">Rhizobium rhizoryzae</name>
    <dbReference type="NCBI Taxonomy" id="451876"/>
    <lineage>
        <taxon>Bacteria</taxon>
        <taxon>Pseudomonadati</taxon>
        <taxon>Pseudomonadota</taxon>
        <taxon>Alphaproteobacteria</taxon>
        <taxon>Hyphomicrobiales</taxon>
        <taxon>Rhizobiaceae</taxon>
        <taxon>Rhizobium/Agrobacterium group</taxon>
        <taxon>Rhizobium</taxon>
    </lineage>
</organism>
<keyword evidence="7" id="KW-1185">Reference proteome</keyword>
<feature type="domain" description="HTH iclR-type" evidence="4">
    <location>
        <begin position="7"/>
        <end position="68"/>
    </location>
</feature>
<protein>
    <submittedName>
        <fullName evidence="6">DNA-binding IclR family transcriptional regulator</fullName>
    </submittedName>
</protein>
<dbReference type="PROSITE" id="PS51078">
    <property type="entry name" value="ICLR_ED"/>
    <property type="match status" value="1"/>
</dbReference>
<dbReference type="AlphaFoldDB" id="A0A7W6LES7"/>
<proteinExistence type="predicted"/>
<dbReference type="InterPro" id="IPR036390">
    <property type="entry name" value="WH_DNA-bd_sf"/>
</dbReference>
<dbReference type="Gene3D" id="1.10.10.10">
    <property type="entry name" value="Winged helix-like DNA-binding domain superfamily/Winged helix DNA-binding domain"/>
    <property type="match status" value="1"/>
</dbReference>
<dbReference type="SUPFAM" id="SSF55781">
    <property type="entry name" value="GAF domain-like"/>
    <property type="match status" value="1"/>
</dbReference>
<dbReference type="PANTHER" id="PTHR30136">
    <property type="entry name" value="HELIX-TURN-HELIX TRANSCRIPTIONAL REGULATOR, ICLR FAMILY"/>
    <property type="match status" value="1"/>
</dbReference>
<dbReference type="PANTHER" id="PTHR30136:SF24">
    <property type="entry name" value="HTH-TYPE TRANSCRIPTIONAL REPRESSOR ALLR"/>
    <property type="match status" value="1"/>
</dbReference>
<dbReference type="Pfam" id="PF09339">
    <property type="entry name" value="HTH_IclR"/>
    <property type="match status" value="1"/>
</dbReference>
<evidence type="ECO:0000313" key="7">
    <source>
        <dbReference type="Proteomes" id="UP000519897"/>
    </source>
</evidence>
<dbReference type="GO" id="GO:0045892">
    <property type="term" value="P:negative regulation of DNA-templated transcription"/>
    <property type="evidence" value="ECO:0007669"/>
    <property type="project" value="TreeGrafter"/>
</dbReference>
<evidence type="ECO:0000259" key="5">
    <source>
        <dbReference type="PROSITE" id="PS51078"/>
    </source>
</evidence>
<evidence type="ECO:0000256" key="3">
    <source>
        <dbReference type="ARBA" id="ARBA00023163"/>
    </source>
</evidence>
<accession>A0A7W6LES7</accession>
<gene>
    <name evidence="6" type="ORF">GGQ72_001548</name>
</gene>
<dbReference type="InterPro" id="IPR014757">
    <property type="entry name" value="Tscrpt_reg_IclR_C"/>
</dbReference>
<feature type="domain" description="IclR-ED" evidence="5">
    <location>
        <begin position="69"/>
        <end position="252"/>
    </location>
</feature>
<dbReference type="SMART" id="SM00346">
    <property type="entry name" value="HTH_ICLR"/>
    <property type="match status" value="1"/>
</dbReference>
<dbReference type="InterPro" id="IPR050707">
    <property type="entry name" value="HTH_MetabolicPath_Reg"/>
</dbReference>
<dbReference type="RefSeq" id="WP_165132612.1">
    <property type="nucleotide sequence ID" value="NZ_CP049250.1"/>
</dbReference>
<evidence type="ECO:0000313" key="6">
    <source>
        <dbReference type="EMBL" id="MBB4143049.1"/>
    </source>
</evidence>
<dbReference type="PROSITE" id="PS51077">
    <property type="entry name" value="HTH_ICLR"/>
    <property type="match status" value="1"/>
</dbReference>
<comment type="caution">
    <text evidence="6">The sequence shown here is derived from an EMBL/GenBank/DDBJ whole genome shotgun (WGS) entry which is preliminary data.</text>
</comment>
<dbReference type="EMBL" id="JACIEC010000001">
    <property type="protein sequence ID" value="MBB4143049.1"/>
    <property type="molecule type" value="Genomic_DNA"/>
</dbReference>
<dbReference type="SUPFAM" id="SSF46785">
    <property type="entry name" value="Winged helix' DNA-binding domain"/>
    <property type="match status" value="1"/>
</dbReference>
<keyword evidence="1" id="KW-0805">Transcription regulation</keyword>
<dbReference type="Gene3D" id="3.30.450.40">
    <property type="match status" value="1"/>
</dbReference>
<evidence type="ECO:0000259" key="4">
    <source>
        <dbReference type="PROSITE" id="PS51077"/>
    </source>
</evidence>
<sequence>MSSSDDTGTLGKAIHLLDLIASAQDALRFSDLLKLTGQPKGSLHRQLRHLVVEGLVDISPDGAYQPGIRLLKFASRAWARNTVRKLAEPHMKVLHEITGETVHFGMLRGAEIVYLDKLESRQAVRMHSQVGNASPVYCTGIGKAAISCLPEDRLADLVHQMRFHRYTASTIADAAALQDALGPIRQRGYAEDLEEHQAGICCVAASIVVASQNFIGGISVTAPVFRAGPSEREKWVAPVRQAASSIAEDMTHGLSPAHQDR</sequence>
<evidence type="ECO:0000256" key="2">
    <source>
        <dbReference type="ARBA" id="ARBA00023125"/>
    </source>
</evidence>
<keyword evidence="2 6" id="KW-0238">DNA-binding</keyword>